<evidence type="ECO:0000313" key="2">
    <source>
        <dbReference type="Proteomes" id="UP000548423"/>
    </source>
</evidence>
<name>A0A852TN52_9BACI</name>
<sequence>MSELEPLEYQTGAPILDYDIIEIKNTANGFEVLLDINLDSGYSLSRTTLEITHEDLQGYDTNAIEEGIKYALGFFGHETQ</sequence>
<proteinExistence type="predicted"/>
<dbReference type="AlphaFoldDB" id="A0A852TN52"/>
<dbReference type="Proteomes" id="UP000548423">
    <property type="component" value="Unassembled WGS sequence"/>
</dbReference>
<dbReference type="EMBL" id="JACCBX010000018">
    <property type="protein sequence ID" value="NYE09086.1"/>
    <property type="molecule type" value="Genomic_DNA"/>
</dbReference>
<reference evidence="2" key="1">
    <citation type="submission" date="2020-07" db="EMBL/GenBank/DDBJ databases">
        <authorList>
            <person name="Partida-Martinez L."/>
            <person name="Huntemann M."/>
            <person name="Clum A."/>
            <person name="Wang J."/>
            <person name="Palaniappan K."/>
            <person name="Ritter S."/>
            <person name="Chen I.-M."/>
            <person name="Stamatis D."/>
            <person name="Reddy T."/>
            <person name="O'Malley R."/>
            <person name="Daum C."/>
            <person name="Shapiro N."/>
            <person name="Ivanova N."/>
            <person name="Kyrpides N."/>
            <person name="Woyke T."/>
        </authorList>
    </citation>
    <scope>NUCLEOTIDE SEQUENCE [LARGE SCALE GENOMIC DNA]</scope>
    <source>
        <strain evidence="2">AT2.8</strain>
    </source>
</reference>
<gene>
    <name evidence="1" type="ORF">F4694_005943</name>
</gene>
<protein>
    <submittedName>
        <fullName evidence="1">Uncharacterized protein</fullName>
    </submittedName>
</protein>
<comment type="caution">
    <text evidence="1">The sequence shown here is derived from an EMBL/GenBank/DDBJ whole genome shotgun (WGS) entry which is preliminary data.</text>
</comment>
<evidence type="ECO:0000313" key="1">
    <source>
        <dbReference type="EMBL" id="NYE09086.1"/>
    </source>
</evidence>
<organism evidence="1 2">
    <name type="scientific">Neobacillus niacini</name>
    <dbReference type="NCBI Taxonomy" id="86668"/>
    <lineage>
        <taxon>Bacteria</taxon>
        <taxon>Bacillati</taxon>
        <taxon>Bacillota</taxon>
        <taxon>Bacilli</taxon>
        <taxon>Bacillales</taxon>
        <taxon>Bacillaceae</taxon>
        <taxon>Neobacillus</taxon>
    </lineage>
</organism>
<accession>A0A852TN52</accession>
<reference evidence="2" key="2">
    <citation type="submission" date="2020-08" db="EMBL/GenBank/DDBJ databases">
        <title>The Agave Microbiome: Exploring the role of microbial communities in plant adaptations to desert environments.</title>
        <authorList>
            <person name="Partida-Martinez L.P."/>
        </authorList>
    </citation>
    <scope>NUCLEOTIDE SEQUENCE [LARGE SCALE GENOMIC DNA]</scope>
    <source>
        <strain evidence="2">AT2.8</strain>
    </source>
</reference>